<evidence type="ECO:0000256" key="6">
    <source>
        <dbReference type="ARBA" id="ARBA00022989"/>
    </source>
</evidence>
<dbReference type="PANTHER" id="PTHR22911">
    <property type="entry name" value="ACYL-MALONYL CONDENSING ENZYME-RELATED"/>
    <property type="match status" value="1"/>
</dbReference>
<evidence type="ECO:0000256" key="8">
    <source>
        <dbReference type="SAM" id="Phobius"/>
    </source>
</evidence>
<evidence type="ECO:0000256" key="2">
    <source>
        <dbReference type="ARBA" id="ARBA00007362"/>
    </source>
</evidence>
<feature type="transmembrane region" description="Helical" evidence="8">
    <location>
        <begin position="12"/>
        <end position="31"/>
    </location>
</feature>
<keyword evidence="7 8" id="KW-0472">Membrane</keyword>
<sequence length="312" mass="34234">MTTMTETSKGVAYGLAAYTMWGSFPLFFALFDGVPAYEVLTHRILWSCVFLAAVISVLRRWAPVREALARRSGLWPVLGCAVLIAANWGIYIYAVETRQVLQASLGYFLTPLVNVALGLVVLRERMERLQGVAVMLAGAGILIQLVALGSLPWITLMLALTFGTYGLLRKQVSLDGLSGLFVETLLLFPVGLLTFSWLSMEGRSHFWGAGSTTALLLSSGVVTALPLLAFAGAARRLKLSTVGFLMYINPTLQFLIALLIFQEPLNTAQLISFTVIWFALGLYSWSSWRNRPSVVARRRAGAPGLEKRRLSV</sequence>
<dbReference type="OrthoDB" id="369870at2"/>
<dbReference type="PANTHER" id="PTHR22911:SF137">
    <property type="entry name" value="SOLUTE CARRIER FAMILY 35 MEMBER G2-RELATED"/>
    <property type="match status" value="1"/>
</dbReference>
<evidence type="ECO:0000256" key="3">
    <source>
        <dbReference type="ARBA" id="ARBA00022448"/>
    </source>
</evidence>
<dbReference type="Proteomes" id="UP000198519">
    <property type="component" value="Unassembled WGS sequence"/>
</dbReference>
<reference evidence="11" key="1">
    <citation type="submission" date="2016-10" db="EMBL/GenBank/DDBJ databases">
        <authorList>
            <person name="Varghese N."/>
            <person name="Submissions S."/>
        </authorList>
    </citation>
    <scope>NUCLEOTIDE SEQUENCE [LARGE SCALE GENOMIC DNA]</scope>
    <source>
        <strain evidence="11">CGMCC 1.7061</strain>
    </source>
</reference>
<keyword evidence="5 8" id="KW-0812">Transmembrane</keyword>
<accession>A0A1I4Q5B6</accession>
<evidence type="ECO:0000256" key="4">
    <source>
        <dbReference type="ARBA" id="ARBA00022475"/>
    </source>
</evidence>
<feature type="transmembrane region" description="Helical" evidence="8">
    <location>
        <begin position="153"/>
        <end position="168"/>
    </location>
</feature>
<protein>
    <submittedName>
        <fullName evidence="10">Chloramphenicol-sensitive protein RarD</fullName>
    </submittedName>
</protein>
<evidence type="ECO:0000256" key="1">
    <source>
        <dbReference type="ARBA" id="ARBA00004651"/>
    </source>
</evidence>
<dbReference type="AlphaFoldDB" id="A0A1I4Q5B6"/>
<dbReference type="GO" id="GO:0005886">
    <property type="term" value="C:plasma membrane"/>
    <property type="evidence" value="ECO:0007669"/>
    <property type="project" value="UniProtKB-SubCell"/>
</dbReference>
<feature type="transmembrane region" description="Helical" evidence="8">
    <location>
        <begin position="43"/>
        <end position="62"/>
    </location>
</feature>
<evidence type="ECO:0000259" key="9">
    <source>
        <dbReference type="Pfam" id="PF00892"/>
    </source>
</evidence>
<feature type="transmembrane region" description="Helical" evidence="8">
    <location>
        <begin position="180"/>
        <end position="200"/>
    </location>
</feature>
<keyword evidence="3" id="KW-0813">Transport</keyword>
<gene>
    <name evidence="10" type="ORF">SAMN04487963_2191</name>
</gene>
<dbReference type="NCBIfam" id="TIGR00688">
    <property type="entry name" value="rarD"/>
    <property type="match status" value="1"/>
</dbReference>
<feature type="transmembrane region" description="Helical" evidence="8">
    <location>
        <begin position="206"/>
        <end position="230"/>
    </location>
</feature>
<feature type="transmembrane region" description="Helical" evidence="8">
    <location>
        <begin position="74"/>
        <end position="94"/>
    </location>
</feature>
<dbReference type="InterPro" id="IPR000620">
    <property type="entry name" value="EamA_dom"/>
</dbReference>
<feature type="transmembrane region" description="Helical" evidence="8">
    <location>
        <begin position="267"/>
        <end position="288"/>
    </location>
</feature>
<comment type="subcellular location">
    <subcellularLocation>
        <location evidence="1">Cell membrane</location>
        <topology evidence="1">Multi-pass membrane protein</topology>
    </subcellularLocation>
</comment>
<keyword evidence="11" id="KW-1185">Reference proteome</keyword>
<comment type="similarity">
    <text evidence="2">Belongs to the EamA transporter family.</text>
</comment>
<dbReference type="EMBL" id="FOUE01000003">
    <property type="protein sequence ID" value="SFM35252.1"/>
    <property type="molecule type" value="Genomic_DNA"/>
</dbReference>
<feature type="transmembrane region" description="Helical" evidence="8">
    <location>
        <begin position="100"/>
        <end position="122"/>
    </location>
</feature>
<evidence type="ECO:0000313" key="10">
    <source>
        <dbReference type="EMBL" id="SFM35252.1"/>
    </source>
</evidence>
<feature type="transmembrane region" description="Helical" evidence="8">
    <location>
        <begin position="129"/>
        <end position="147"/>
    </location>
</feature>
<evidence type="ECO:0000256" key="7">
    <source>
        <dbReference type="ARBA" id="ARBA00023136"/>
    </source>
</evidence>
<dbReference type="Pfam" id="PF00892">
    <property type="entry name" value="EamA"/>
    <property type="match status" value="1"/>
</dbReference>
<dbReference type="InterPro" id="IPR037185">
    <property type="entry name" value="EmrE-like"/>
</dbReference>
<dbReference type="SUPFAM" id="SSF103481">
    <property type="entry name" value="Multidrug resistance efflux transporter EmrE"/>
    <property type="match status" value="2"/>
</dbReference>
<name>A0A1I4Q5B6_9GAMM</name>
<evidence type="ECO:0000313" key="11">
    <source>
        <dbReference type="Proteomes" id="UP000198519"/>
    </source>
</evidence>
<dbReference type="InterPro" id="IPR004626">
    <property type="entry name" value="RarD"/>
</dbReference>
<proteinExistence type="inferred from homology"/>
<feature type="transmembrane region" description="Helical" evidence="8">
    <location>
        <begin position="242"/>
        <end position="261"/>
    </location>
</feature>
<feature type="domain" description="EamA" evidence="9">
    <location>
        <begin position="9"/>
        <end position="143"/>
    </location>
</feature>
<organism evidence="10 11">
    <name type="scientific">Marinobacter zhejiangensis</name>
    <dbReference type="NCBI Taxonomy" id="488535"/>
    <lineage>
        <taxon>Bacteria</taxon>
        <taxon>Pseudomonadati</taxon>
        <taxon>Pseudomonadota</taxon>
        <taxon>Gammaproteobacteria</taxon>
        <taxon>Pseudomonadales</taxon>
        <taxon>Marinobacteraceae</taxon>
        <taxon>Marinobacter</taxon>
    </lineage>
</organism>
<keyword evidence="6 8" id="KW-1133">Transmembrane helix</keyword>
<evidence type="ECO:0000256" key="5">
    <source>
        <dbReference type="ARBA" id="ARBA00022692"/>
    </source>
</evidence>
<keyword evidence="4" id="KW-1003">Cell membrane</keyword>